<evidence type="ECO:0000256" key="1">
    <source>
        <dbReference type="SAM" id="Phobius"/>
    </source>
</evidence>
<reference evidence="3 4" key="1">
    <citation type="submission" date="2020-08" db="EMBL/GenBank/DDBJ databases">
        <title>Sequencing the genomes of 1000 actinobacteria strains.</title>
        <authorList>
            <person name="Klenk H.-P."/>
        </authorList>
    </citation>
    <scope>NUCLEOTIDE SEQUENCE [LARGE SCALE GENOMIC DNA]</scope>
    <source>
        <strain evidence="3 4">DSM 43582</strain>
    </source>
</reference>
<accession>A0A7W9PJI0</accession>
<dbReference type="Pfam" id="PF26527">
    <property type="entry name" value="DUF8176"/>
    <property type="match status" value="1"/>
</dbReference>
<proteinExistence type="predicted"/>
<keyword evidence="1" id="KW-1133">Transmembrane helix</keyword>
<evidence type="ECO:0000313" key="3">
    <source>
        <dbReference type="EMBL" id="MBB5917319.1"/>
    </source>
</evidence>
<name>A0A7W9PJI0_9NOCA</name>
<gene>
    <name evidence="3" type="ORF">BJY24_006231</name>
</gene>
<evidence type="ECO:0000259" key="2">
    <source>
        <dbReference type="Pfam" id="PF26527"/>
    </source>
</evidence>
<keyword evidence="4" id="KW-1185">Reference proteome</keyword>
<dbReference type="InterPro" id="IPR058489">
    <property type="entry name" value="DUF8176"/>
</dbReference>
<keyword evidence="1" id="KW-0812">Transmembrane</keyword>
<dbReference type="AlphaFoldDB" id="A0A7W9PJI0"/>
<organism evidence="3 4">
    <name type="scientific">Nocardia transvalensis</name>
    <dbReference type="NCBI Taxonomy" id="37333"/>
    <lineage>
        <taxon>Bacteria</taxon>
        <taxon>Bacillati</taxon>
        <taxon>Actinomycetota</taxon>
        <taxon>Actinomycetes</taxon>
        <taxon>Mycobacteriales</taxon>
        <taxon>Nocardiaceae</taxon>
        <taxon>Nocardia</taxon>
    </lineage>
</organism>
<keyword evidence="1" id="KW-0472">Membrane</keyword>
<dbReference type="EMBL" id="JACHIT010000002">
    <property type="protein sequence ID" value="MBB5917319.1"/>
    <property type="molecule type" value="Genomic_DNA"/>
</dbReference>
<comment type="caution">
    <text evidence="3">The sequence shown here is derived from an EMBL/GenBank/DDBJ whole genome shotgun (WGS) entry which is preliminary data.</text>
</comment>
<feature type="domain" description="DUF8176" evidence="2">
    <location>
        <begin position="69"/>
        <end position="186"/>
    </location>
</feature>
<evidence type="ECO:0000313" key="4">
    <source>
        <dbReference type="Proteomes" id="UP000540412"/>
    </source>
</evidence>
<feature type="transmembrane region" description="Helical" evidence="1">
    <location>
        <begin position="20"/>
        <end position="43"/>
    </location>
</feature>
<protein>
    <recommendedName>
        <fullName evidence="2">DUF8176 domain-containing protein</fullName>
    </recommendedName>
</protein>
<dbReference type="Proteomes" id="UP000540412">
    <property type="component" value="Unassembled WGS sequence"/>
</dbReference>
<dbReference type="RefSeq" id="WP_040751840.1">
    <property type="nucleotide sequence ID" value="NZ_JACHIT010000002.1"/>
</dbReference>
<sequence length="192" mass="19659">MPVWPGMLAPARPRRRGRGGWWGIVAGAVAVVGGVAAMSGVVLGRGEARVPTTAEALVGVVDVGLGGGPGCEAVRSATLVRGNGPGSTGSGPDVILAFQYAYYVARSGAAARAVTAPDAWVSPVEVIDGGIASVPVGTRHCVEIGPRPEGVFAVTIIETRPDRSVRVYRQMVTVGARDGATVITRIDPVRPR</sequence>